<proteinExistence type="inferred from homology"/>
<dbReference type="Pfam" id="PF13424">
    <property type="entry name" value="TPR_12"/>
    <property type="match status" value="1"/>
</dbReference>
<dbReference type="SUPFAM" id="SSF48452">
    <property type="entry name" value="TPR-like"/>
    <property type="match status" value="2"/>
</dbReference>
<dbReference type="SUPFAM" id="SSF52540">
    <property type="entry name" value="P-loop containing nucleoside triphosphate hydrolases"/>
    <property type="match status" value="1"/>
</dbReference>
<dbReference type="SMART" id="SM01043">
    <property type="entry name" value="BTAD"/>
    <property type="match status" value="1"/>
</dbReference>
<keyword evidence="2" id="KW-0805">Transcription regulation</keyword>
<dbReference type="CDD" id="cd15831">
    <property type="entry name" value="BTAD"/>
    <property type="match status" value="1"/>
</dbReference>
<keyword evidence="3 6" id="KW-0238">DNA-binding</keyword>
<dbReference type="InterPro" id="IPR019734">
    <property type="entry name" value="TPR_rpt"/>
</dbReference>
<evidence type="ECO:0000256" key="1">
    <source>
        <dbReference type="ARBA" id="ARBA00005820"/>
    </source>
</evidence>
<dbReference type="PANTHER" id="PTHR35807">
    <property type="entry name" value="TRANSCRIPTIONAL REGULATOR REDD-RELATED"/>
    <property type="match status" value="1"/>
</dbReference>
<dbReference type="RefSeq" id="WP_317793018.1">
    <property type="nucleotide sequence ID" value="NZ_AP028461.1"/>
</dbReference>
<dbReference type="SMART" id="SM00028">
    <property type="entry name" value="TPR"/>
    <property type="match status" value="3"/>
</dbReference>
<dbReference type="Gene3D" id="1.10.10.10">
    <property type="entry name" value="Winged helix-like DNA-binding domain superfamily/Winged helix DNA-binding domain"/>
    <property type="match status" value="1"/>
</dbReference>
<keyword evidence="5" id="KW-0802">TPR repeat</keyword>
<feature type="domain" description="OmpR/PhoB-type" evidence="7">
    <location>
        <begin position="1"/>
        <end position="87"/>
    </location>
</feature>
<reference evidence="9" key="1">
    <citation type="journal article" date="2019" name="Int. J. Syst. Evol. Microbiol.">
        <title>The Global Catalogue of Microorganisms (GCM) 10K type strain sequencing project: providing services to taxonomists for standard genome sequencing and annotation.</title>
        <authorList>
            <consortium name="The Broad Institute Genomics Platform"/>
            <consortium name="The Broad Institute Genome Sequencing Center for Infectious Disease"/>
            <person name="Wu L."/>
            <person name="Ma J."/>
        </authorList>
    </citation>
    <scope>NUCLEOTIDE SEQUENCE [LARGE SCALE GENOMIC DNA]</scope>
    <source>
        <strain evidence="9">CCM 7526</strain>
    </source>
</reference>
<keyword evidence="9" id="KW-1185">Reference proteome</keyword>
<evidence type="ECO:0000256" key="4">
    <source>
        <dbReference type="ARBA" id="ARBA00023163"/>
    </source>
</evidence>
<comment type="similarity">
    <text evidence="1">Belongs to the AfsR/DnrI/RedD regulatory family.</text>
</comment>
<dbReference type="Pfam" id="PF00486">
    <property type="entry name" value="Trans_reg_C"/>
    <property type="match status" value="1"/>
</dbReference>
<dbReference type="PROSITE" id="PS51755">
    <property type="entry name" value="OMPR_PHOB"/>
    <property type="match status" value="1"/>
</dbReference>
<evidence type="ECO:0000259" key="7">
    <source>
        <dbReference type="PROSITE" id="PS51755"/>
    </source>
</evidence>
<dbReference type="InterPro" id="IPR016032">
    <property type="entry name" value="Sig_transdc_resp-reg_C-effctor"/>
</dbReference>
<dbReference type="Gene3D" id="3.40.50.300">
    <property type="entry name" value="P-loop containing nucleotide triphosphate hydrolases"/>
    <property type="match status" value="1"/>
</dbReference>
<sequence>MRYRILGPLSVMDGERQVTAGRDRTVLAMLLLRPNRIVALSELAEAVWGPRPPATARNQLQNCVSRLRRVLPADAILTDPAGYGIQAGPADLDSVVFMRLVAAARASSDEYAARTAYRMGLDLWRGEACAGIDAPPVRQAAAALDEEHTLAVEDWVDLELADGRAEDLVAELASLVARFPLRERLRGRLMLALHGAGRPNDALAEFHRASDTLRDELGMEPGENLQAAHREILSGTVSVTHRPIRCLPRTVVDFTGRHEVLTRLQTGVFATDPAVVAVDGMPGSGKTTLALHLATLVGDGFPDAHLFVDLHGHSEQVPLDPSAALQVLLRQLGLPADDIPADQADRAARWRAEAGRRRLLVVLDDAASVAQVVGLLPGTPGSLTVVTSRRRLHGLPGGHRESLPLLATGEAVALLERIAGDRVRAEPEAAADVVRRCGGLPLAVRLAGSRLAHRPRWRVADLLARLTTAALPELAVENRTVIGAFALSYADLSAPAQLLFRLLGAHPGTTVDALAAAALTGFPLADGTALLAELADARLVDEPEPGVYRLHELLREYAAALPGPTGAAVLGVLNLETHALMATMTESYRRFVERDLEAMPLLRPDLVRAVGDPAGRLERVRGDLPRYLDAAVRAGQPHYAWWIPRAAWYALYYRGYNDDVAALNERGLTAAREHGDDEALAQMSNLVASSHYRAGSYEKALQHLRLGIEIRRRQRNLRALSVLTGNLAALHVAMERFTDAVDAGLECLRLRSLARMRVGPPVTMQLSIAYQRLGRWREALRMDRLGLLGALRPGDEHLRAGSLVGIQRSRRALGELSPQAAERYLEVALRMAVRQGLVLFEAETRVEIGNVLTEQRRYGEALDQHRRALEVARRAGEVNDEADFRHDYATTLLRSGDVVAARAEYERSLAAARKRRQPYAVARATASLARCGVAQPG</sequence>
<dbReference type="SMART" id="SM00862">
    <property type="entry name" value="Trans_reg_C"/>
    <property type="match status" value="1"/>
</dbReference>
<evidence type="ECO:0000313" key="8">
    <source>
        <dbReference type="EMBL" id="MFD1365447.1"/>
    </source>
</evidence>
<dbReference type="InterPro" id="IPR011990">
    <property type="entry name" value="TPR-like_helical_dom_sf"/>
</dbReference>
<evidence type="ECO:0000313" key="9">
    <source>
        <dbReference type="Proteomes" id="UP001597183"/>
    </source>
</evidence>
<dbReference type="InterPro" id="IPR001867">
    <property type="entry name" value="OmpR/PhoB-type_DNA-bd"/>
</dbReference>
<dbReference type="InterPro" id="IPR036388">
    <property type="entry name" value="WH-like_DNA-bd_sf"/>
</dbReference>
<feature type="repeat" description="TPR" evidence="5">
    <location>
        <begin position="842"/>
        <end position="875"/>
    </location>
</feature>
<feature type="DNA-binding region" description="OmpR/PhoB-type" evidence="6">
    <location>
        <begin position="1"/>
        <end position="87"/>
    </location>
</feature>
<keyword evidence="4" id="KW-0804">Transcription</keyword>
<dbReference type="Gene3D" id="1.10.8.430">
    <property type="entry name" value="Helical domain of apoptotic protease-activating factors"/>
    <property type="match status" value="1"/>
</dbReference>
<dbReference type="InterPro" id="IPR005158">
    <property type="entry name" value="BTAD"/>
</dbReference>
<dbReference type="InterPro" id="IPR027417">
    <property type="entry name" value="P-loop_NTPase"/>
</dbReference>
<dbReference type="PRINTS" id="PR00364">
    <property type="entry name" value="DISEASERSIST"/>
</dbReference>
<dbReference type="Pfam" id="PF03704">
    <property type="entry name" value="BTAD"/>
    <property type="match status" value="1"/>
</dbReference>
<organism evidence="8 9">
    <name type="scientific">Actinoplanes sichuanensis</name>
    <dbReference type="NCBI Taxonomy" id="512349"/>
    <lineage>
        <taxon>Bacteria</taxon>
        <taxon>Bacillati</taxon>
        <taxon>Actinomycetota</taxon>
        <taxon>Actinomycetes</taxon>
        <taxon>Micromonosporales</taxon>
        <taxon>Micromonosporaceae</taxon>
        <taxon>Actinoplanes</taxon>
    </lineage>
</organism>
<gene>
    <name evidence="8" type="ORF">ACFQ5G_08860</name>
</gene>
<evidence type="ECO:0000256" key="6">
    <source>
        <dbReference type="PROSITE-ProRule" id="PRU01091"/>
    </source>
</evidence>
<dbReference type="InterPro" id="IPR051677">
    <property type="entry name" value="AfsR-DnrI-RedD_regulator"/>
</dbReference>
<evidence type="ECO:0000256" key="5">
    <source>
        <dbReference type="PROSITE-ProRule" id="PRU00339"/>
    </source>
</evidence>
<evidence type="ECO:0000256" key="3">
    <source>
        <dbReference type="ARBA" id="ARBA00023125"/>
    </source>
</evidence>
<dbReference type="Gene3D" id="1.25.40.10">
    <property type="entry name" value="Tetratricopeptide repeat domain"/>
    <property type="match status" value="3"/>
</dbReference>
<dbReference type="Proteomes" id="UP001597183">
    <property type="component" value="Unassembled WGS sequence"/>
</dbReference>
<dbReference type="InterPro" id="IPR042197">
    <property type="entry name" value="Apaf_helical"/>
</dbReference>
<dbReference type="EMBL" id="JBHTMK010000012">
    <property type="protein sequence ID" value="MFD1365447.1"/>
    <property type="molecule type" value="Genomic_DNA"/>
</dbReference>
<dbReference type="SUPFAM" id="SSF46894">
    <property type="entry name" value="C-terminal effector domain of the bipartite response regulators"/>
    <property type="match status" value="1"/>
</dbReference>
<dbReference type="PROSITE" id="PS50005">
    <property type="entry name" value="TPR"/>
    <property type="match status" value="1"/>
</dbReference>
<accession>A0ABW4A5X7</accession>
<dbReference type="PANTHER" id="PTHR35807:SF1">
    <property type="entry name" value="TRANSCRIPTIONAL REGULATOR REDD"/>
    <property type="match status" value="1"/>
</dbReference>
<evidence type="ECO:0000256" key="2">
    <source>
        <dbReference type="ARBA" id="ARBA00023015"/>
    </source>
</evidence>
<comment type="caution">
    <text evidence="8">The sequence shown here is derived from an EMBL/GenBank/DDBJ whole genome shotgun (WGS) entry which is preliminary data.</text>
</comment>
<protein>
    <submittedName>
        <fullName evidence="8">BTAD domain-containing putative transcriptional regulator</fullName>
    </submittedName>
</protein>
<name>A0ABW4A5X7_9ACTN</name>